<dbReference type="OrthoDB" id="50343at2157"/>
<gene>
    <name evidence="2" type="ORF">FEJ81_01570</name>
</gene>
<dbReference type="GeneID" id="40263919"/>
<dbReference type="EMBL" id="CP040330">
    <property type="protein sequence ID" value="QCS41097.1"/>
    <property type="molecule type" value="Genomic_DNA"/>
</dbReference>
<sequence length="127" mass="13908">MDPTDFLQNGTVSVSDDTYAVCRTDHNHPGAFATIQDETETTVVVEQDDIDTVDASEIESGWKRLTFEMDLPFELVGFLAAVASALAEVDVSVFVISTYSTDHVFVKEDELDAAVLRLEDLGCNVTD</sequence>
<proteinExistence type="predicted"/>
<protein>
    <submittedName>
        <fullName evidence="2">ACT domain-containing protein</fullName>
    </submittedName>
</protein>
<accession>A0A4V1FXU6</accession>
<organism evidence="2 3">
    <name type="scientific">Natrinema versiforme</name>
    <dbReference type="NCBI Taxonomy" id="88724"/>
    <lineage>
        <taxon>Archaea</taxon>
        <taxon>Methanobacteriati</taxon>
        <taxon>Methanobacteriota</taxon>
        <taxon>Stenosarchaea group</taxon>
        <taxon>Halobacteria</taxon>
        <taxon>Halobacteriales</taxon>
        <taxon>Natrialbaceae</taxon>
        <taxon>Natrinema</taxon>
    </lineage>
</organism>
<dbReference type="Gene3D" id="3.30.2130.10">
    <property type="entry name" value="VC0802-like"/>
    <property type="match status" value="1"/>
</dbReference>
<dbReference type="PIRSF" id="PIRSF008459">
    <property type="entry name" value="UCP008459"/>
    <property type="match status" value="1"/>
</dbReference>
<evidence type="ECO:0000313" key="3">
    <source>
        <dbReference type="Proteomes" id="UP000302218"/>
    </source>
</evidence>
<dbReference type="Pfam" id="PF13840">
    <property type="entry name" value="ACT_7"/>
    <property type="match status" value="1"/>
</dbReference>
<dbReference type="KEGG" id="nvr:FEJ81_01570"/>
<dbReference type="PANTHER" id="PTHR39199">
    <property type="entry name" value="BLR5128 PROTEIN"/>
    <property type="match status" value="1"/>
</dbReference>
<dbReference type="InterPro" id="IPR016540">
    <property type="entry name" value="UCP008459"/>
</dbReference>
<dbReference type="Proteomes" id="UP000302218">
    <property type="component" value="Chromosome"/>
</dbReference>
<dbReference type="RefSeq" id="WP_138243615.1">
    <property type="nucleotide sequence ID" value="NZ_CP040330.1"/>
</dbReference>
<name>A0A4V1FXU6_9EURY</name>
<dbReference type="InterPro" id="IPR045865">
    <property type="entry name" value="ACT-like_dom_sf"/>
</dbReference>
<feature type="domain" description="CASTOR ACT" evidence="1">
    <location>
        <begin position="57"/>
        <end position="118"/>
    </location>
</feature>
<evidence type="ECO:0000259" key="1">
    <source>
        <dbReference type="Pfam" id="PF13840"/>
    </source>
</evidence>
<evidence type="ECO:0000313" key="2">
    <source>
        <dbReference type="EMBL" id="QCS41097.1"/>
    </source>
</evidence>
<reference evidence="3" key="1">
    <citation type="submission" date="2019-05" db="EMBL/GenBank/DDBJ databases">
        <title>Genome sequence and methylation pattern of the halophilic Archaeon Natrinema versiforme BOL5-4.</title>
        <authorList>
            <person name="DasSarma P."/>
            <person name="Anton B.P."/>
            <person name="DasSarma S.L."/>
            <person name="Martinez F.L."/>
            <person name="Guzman D."/>
            <person name="Roberts R.J."/>
            <person name="DasSarma S."/>
        </authorList>
    </citation>
    <scope>NUCLEOTIDE SEQUENCE [LARGE SCALE GENOMIC DNA]</scope>
    <source>
        <strain evidence="3">BOL5-4</strain>
    </source>
</reference>
<dbReference type="AlphaFoldDB" id="A0A4V1FXU6"/>
<dbReference type="InterPro" id="IPR027795">
    <property type="entry name" value="CASTOR_ACT_dom"/>
</dbReference>
<dbReference type="PANTHER" id="PTHR39199:SF1">
    <property type="entry name" value="BLR5128 PROTEIN"/>
    <property type="match status" value="1"/>
</dbReference>
<dbReference type="SUPFAM" id="SSF55021">
    <property type="entry name" value="ACT-like"/>
    <property type="match status" value="1"/>
</dbReference>